<reference evidence="1 2" key="1">
    <citation type="submission" date="2014-04" db="EMBL/GenBank/DDBJ databases">
        <authorList>
            <consortium name="DOE Joint Genome Institute"/>
            <person name="Kuo A."/>
            <person name="Kohler A."/>
            <person name="Costa M.D."/>
            <person name="Nagy L.G."/>
            <person name="Floudas D."/>
            <person name="Copeland A."/>
            <person name="Barry K.W."/>
            <person name="Cichocki N."/>
            <person name="Veneault-Fourrey C."/>
            <person name="LaButti K."/>
            <person name="Lindquist E.A."/>
            <person name="Lipzen A."/>
            <person name="Lundell T."/>
            <person name="Morin E."/>
            <person name="Murat C."/>
            <person name="Sun H."/>
            <person name="Tunlid A."/>
            <person name="Henrissat B."/>
            <person name="Grigoriev I.V."/>
            <person name="Hibbett D.S."/>
            <person name="Martin F."/>
            <person name="Nordberg H.P."/>
            <person name="Cantor M.N."/>
            <person name="Hua S.X."/>
        </authorList>
    </citation>
    <scope>NUCLEOTIDE SEQUENCE [LARGE SCALE GENOMIC DNA]</scope>
    <source>
        <strain evidence="1 2">441</strain>
    </source>
</reference>
<reference evidence="2" key="2">
    <citation type="submission" date="2015-01" db="EMBL/GenBank/DDBJ databases">
        <title>Evolutionary Origins and Diversification of the Mycorrhizal Mutualists.</title>
        <authorList>
            <consortium name="DOE Joint Genome Institute"/>
            <consortium name="Mycorrhizal Genomics Consortium"/>
            <person name="Kohler A."/>
            <person name="Kuo A."/>
            <person name="Nagy L.G."/>
            <person name="Floudas D."/>
            <person name="Copeland A."/>
            <person name="Barry K.W."/>
            <person name="Cichocki N."/>
            <person name="Veneault-Fourrey C."/>
            <person name="LaButti K."/>
            <person name="Lindquist E.A."/>
            <person name="Lipzen A."/>
            <person name="Lundell T."/>
            <person name="Morin E."/>
            <person name="Murat C."/>
            <person name="Riley R."/>
            <person name="Ohm R."/>
            <person name="Sun H."/>
            <person name="Tunlid A."/>
            <person name="Henrissat B."/>
            <person name="Grigoriev I.V."/>
            <person name="Hibbett D.S."/>
            <person name="Martin F."/>
        </authorList>
    </citation>
    <scope>NUCLEOTIDE SEQUENCE [LARGE SCALE GENOMIC DNA]</scope>
    <source>
        <strain evidence="2">441</strain>
    </source>
</reference>
<keyword evidence="2" id="KW-1185">Reference proteome</keyword>
<sequence length="103" mass="11324">MSHSCHPRCHLIPPSISPIRNVHFTEKGTEGSDRDFNLAELFRRPSISPSNTAFDPANLCPSSIGDVRPSSTPGDGASLLLEIDEFNPTRQERSTERGLHTVL</sequence>
<accession>A0A0C9YXX9</accession>
<proteinExistence type="predicted"/>
<evidence type="ECO:0000313" key="2">
    <source>
        <dbReference type="Proteomes" id="UP000054018"/>
    </source>
</evidence>
<organism evidence="1 2">
    <name type="scientific">Pisolithus microcarpus 441</name>
    <dbReference type="NCBI Taxonomy" id="765257"/>
    <lineage>
        <taxon>Eukaryota</taxon>
        <taxon>Fungi</taxon>
        <taxon>Dikarya</taxon>
        <taxon>Basidiomycota</taxon>
        <taxon>Agaricomycotina</taxon>
        <taxon>Agaricomycetes</taxon>
        <taxon>Agaricomycetidae</taxon>
        <taxon>Boletales</taxon>
        <taxon>Sclerodermatineae</taxon>
        <taxon>Pisolithaceae</taxon>
        <taxon>Pisolithus</taxon>
    </lineage>
</organism>
<dbReference type="HOGENOM" id="CLU_2264786_0_0_1"/>
<gene>
    <name evidence="1" type="ORF">PISMIDRAFT_18463</name>
</gene>
<name>A0A0C9YXX9_9AGAM</name>
<dbReference type="AlphaFoldDB" id="A0A0C9YXX9"/>
<dbReference type="Proteomes" id="UP000054018">
    <property type="component" value="Unassembled WGS sequence"/>
</dbReference>
<evidence type="ECO:0000313" key="1">
    <source>
        <dbReference type="EMBL" id="KIK12798.1"/>
    </source>
</evidence>
<dbReference type="EMBL" id="KN834046">
    <property type="protein sequence ID" value="KIK12798.1"/>
    <property type="molecule type" value="Genomic_DNA"/>
</dbReference>
<protein>
    <submittedName>
        <fullName evidence="1">Uncharacterized protein</fullName>
    </submittedName>
</protein>